<sequence length="183" mass="20815">MKKRNKQNAFAAIFSAMLATVVAIALVSCDNDLDVQQGYPFTVETMPVPKRIVKGETVEIRCELKREGRFSDARYTIRYFQPDGKGTLRMDDGMVLLPNDRYPLDREVFRLYYTSECEDQQSIDIYFEDNGTPAQLFLLSFDFNNERTDDAEDDTGGTGRIPRIGGELVNMPLTNLETVTVCE</sequence>
<dbReference type="Gene3D" id="2.60.40.2410">
    <property type="entry name" value="Uncharacterised protein PF12988, DUF3872"/>
    <property type="match status" value="1"/>
</dbReference>
<evidence type="ECO:0000256" key="1">
    <source>
        <dbReference type="SAM" id="SignalP"/>
    </source>
</evidence>
<dbReference type="AlphaFoldDB" id="A0A016CJD2"/>
<evidence type="ECO:0000313" key="3">
    <source>
        <dbReference type="Proteomes" id="UP000020938"/>
    </source>
</evidence>
<organism evidence="2 3">
    <name type="scientific">Bacteroides fragilis str. 3976T8</name>
    <dbReference type="NCBI Taxonomy" id="1339314"/>
    <lineage>
        <taxon>Bacteria</taxon>
        <taxon>Pseudomonadati</taxon>
        <taxon>Bacteroidota</taxon>
        <taxon>Bacteroidia</taxon>
        <taxon>Bacteroidales</taxon>
        <taxon>Bacteroidaceae</taxon>
        <taxon>Bacteroides</taxon>
    </lineage>
</organism>
<dbReference type="Pfam" id="PF12988">
    <property type="entry name" value="TraQ_transposon"/>
    <property type="match status" value="1"/>
</dbReference>
<accession>A0A016CJD2</accession>
<comment type="caution">
    <text evidence="2">The sequence shown here is derived from an EMBL/GenBank/DDBJ whole genome shotgun (WGS) entry which is preliminary data.</text>
</comment>
<dbReference type="Proteomes" id="UP000020938">
    <property type="component" value="Unassembled WGS sequence"/>
</dbReference>
<protein>
    <submittedName>
        <fullName evidence="2">Conserved found in conjugate transposon domain protein</fullName>
    </submittedName>
</protein>
<feature type="chain" id="PRO_5001481591" evidence="1">
    <location>
        <begin position="26"/>
        <end position="183"/>
    </location>
</feature>
<dbReference type="InterPro" id="IPR024355">
    <property type="entry name" value="TraQ_bacteroidetes"/>
</dbReference>
<keyword evidence="1" id="KW-0732">Signal</keyword>
<proteinExistence type="predicted"/>
<name>A0A016CJD2_BACFG</name>
<dbReference type="EMBL" id="JGDS01000067">
    <property type="protein sequence ID" value="EXZ71504.1"/>
    <property type="molecule type" value="Genomic_DNA"/>
</dbReference>
<feature type="signal peptide" evidence="1">
    <location>
        <begin position="1"/>
        <end position="25"/>
    </location>
</feature>
<dbReference type="PATRIC" id="fig|1339314.3.peg.4334"/>
<reference evidence="2 3" key="1">
    <citation type="submission" date="2014-02" db="EMBL/GenBank/DDBJ databases">
        <authorList>
            <person name="Sears C."/>
            <person name="Carroll K."/>
            <person name="Sack B.R."/>
            <person name="Qadri F."/>
            <person name="Myers L.L."/>
            <person name="Chung G.-T."/>
            <person name="Escheverria P."/>
            <person name="Fraser C.M."/>
            <person name="Sadzewicz L."/>
            <person name="Shefchek K.A."/>
            <person name="Tallon L."/>
            <person name="Das S.P."/>
            <person name="Daugherty S."/>
            <person name="Mongodin E.F."/>
        </authorList>
    </citation>
    <scope>NUCLEOTIDE SEQUENCE [LARGE SCALE GENOMIC DNA]</scope>
    <source>
        <strain evidence="2 3">3976T8</strain>
    </source>
</reference>
<dbReference type="InterPro" id="IPR038707">
    <property type="entry name" value="TraQ_sf"/>
</dbReference>
<evidence type="ECO:0000313" key="2">
    <source>
        <dbReference type="EMBL" id="EXZ71504.1"/>
    </source>
</evidence>
<gene>
    <name evidence="2" type="ORF">M123_4196</name>
</gene>
<dbReference type="PROSITE" id="PS51257">
    <property type="entry name" value="PROKAR_LIPOPROTEIN"/>
    <property type="match status" value="1"/>
</dbReference>